<keyword evidence="3 5" id="KW-1133">Transmembrane helix</keyword>
<feature type="transmembrane region" description="Helical" evidence="5">
    <location>
        <begin position="64"/>
        <end position="86"/>
    </location>
</feature>
<feature type="transmembrane region" description="Helical" evidence="5">
    <location>
        <begin position="437"/>
        <end position="462"/>
    </location>
</feature>
<dbReference type="InterPro" id="IPR018045">
    <property type="entry name" value="S04_transporter_CS"/>
</dbReference>
<keyword evidence="2 5" id="KW-0812">Transmembrane</keyword>
<feature type="transmembrane region" description="Helical" evidence="5">
    <location>
        <begin position="483"/>
        <end position="504"/>
    </location>
</feature>
<name>A0AAW1LTM0_POPJA</name>
<feature type="transmembrane region" description="Helical" evidence="5">
    <location>
        <begin position="106"/>
        <end position="129"/>
    </location>
</feature>
<evidence type="ECO:0000256" key="1">
    <source>
        <dbReference type="ARBA" id="ARBA00004141"/>
    </source>
</evidence>
<dbReference type="Pfam" id="PF00916">
    <property type="entry name" value="Sulfate_transp"/>
    <property type="match status" value="2"/>
</dbReference>
<dbReference type="InterPro" id="IPR011547">
    <property type="entry name" value="SLC26A/SulP_dom"/>
</dbReference>
<accession>A0AAW1LTM0</accession>
<evidence type="ECO:0000313" key="8">
    <source>
        <dbReference type="Proteomes" id="UP001458880"/>
    </source>
</evidence>
<feature type="transmembrane region" description="Helical" evidence="5">
    <location>
        <begin position="190"/>
        <end position="211"/>
    </location>
</feature>
<feature type="transmembrane region" description="Helical" evidence="5">
    <location>
        <begin position="232"/>
        <end position="256"/>
    </location>
</feature>
<evidence type="ECO:0000256" key="5">
    <source>
        <dbReference type="SAM" id="Phobius"/>
    </source>
</evidence>
<feature type="domain" description="SLC26A/SulP transporter" evidence="6">
    <location>
        <begin position="29"/>
        <end position="428"/>
    </location>
</feature>
<feature type="transmembrane region" description="Helical" evidence="5">
    <location>
        <begin position="301"/>
        <end position="323"/>
    </location>
</feature>
<comment type="subcellular location">
    <subcellularLocation>
        <location evidence="1">Membrane</location>
        <topology evidence="1">Multi-pass membrane protein</topology>
    </subcellularLocation>
</comment>
<evidence type="ECO:0000313" key="7">
    <source>
        <dbReference type="EMBL" id="KAK9737144.1"/>
    </source>
</evidence>
<evidence type="ECO:0000256" key="2">
    <source>
        <dbReference type="ARBA" id="ARBA00022692"/>
    </source>
</evidence>
<organism evidence="7 8">
    <name type="scientific">Popillia japonica</name>
    <name type="common">Japanese beetle</name>
    <dbReference type="NCBI Taxonomy" id="7064"/>
    <lineage>
        <taxon>Eukaryota</taxon>
        <taxon>Metazoa</taxon>
        <taxon>Ecdysozoa</taxon>
        <taxon>Arthropoda</taxon>
        <taxon>Hexapoda</taxon>
        <taxon>Insecta</taxon>
        <taxon>Pterygota</taxon>
        <taxon>Neoptera</taxon>
        <taxon>Endopterygota</taxon>
        <taxon>Coleoptera</taxon>
        <taxon>Polyphaga</taxon>
        <taxon>Scarabaeiformia</taxon>
        <taxon>Scarabaeidae</taxon>
        <taxon>Rutelinae</taxon>
        <taxon>Popillia</taxon>
    </lineage>
</organism>
<feature type="transmembrane region" description="Helical" evidence="5">
    <location>
        <begin position="373"/>
        <end position="392"/>
    </location>
</feature>
<keyword evidence="8" id="KW-1185">Reference proteome</keyword>
<feature type="transmembrane region" description="Helical" evidence="5">
    <location>
        <begin position="136"/>
        <end position="159"/>
    </location>
</feature>
<keyword evidence="4 5" id="KW-0472">Membrane</keyword>
<feature type="domain" description="SLC26A/SulP transporter" evidence="6">
    <location>
        <begin position="432"/>
        <end position="506"/>
    </location>
</feature>
<feature type="transmembrane region" description="Helical" evidence="5">
    <location>
        <begin position="335"/>
        <end position="353"/>
    </location>
</feature>
<dbReference type="PROSITE" id="PS01130">
    <property type="entry name" value="SLC26A"/>
    <property type="match status" value="1"/>
</dbReference>
<dbReference type="EMBL" id="JASPKY010000104">
    <property type="protein sequence ID" value="KAK9737144.1"/>
    <property type="molecule type" value="Genomic_DNA"/>
</dbReference>
<protein>
    <submittedName>
        <fullName evidence="7">Sulfate permease family</fullName>
    </submittedName>
</protein>
<reference evidence="7 8" key="1">
    <citation type="journal article" date="2024" name="BMC Genomics">
        <title>De novo assembly and annotation of Popillia japonica's genome with initial clues to its potential as an invasive pest.</title>
        <authorList>
            <person name="Cucini C."/>
            <person name="Boschi S."/>
            <person name="Funari R."/>
            <person name="Cardaioli E."/>
            <person name="Iannotti N."/>
            <person name="Marturano G."/>
            <person name="Paoli F."/>
            <person name="Bruttini M."/>
            <person name="Carapelli A."/>
            <person name="Frati F."/>
            <person name="Nardi F."/>
        </authorList>
    </citation>
    <scope>NUCLEOTIDE SEQUENCE [LARGE SCALE GENOMIC DNA]</scope>
    <source>
        <strain evidence="7">DMR45628</strain>
    </source>
</reference>
<evidence type="ECO:0000256" key="4">
    <source>
        <dbReference type="ARBA" id="ARBA00023136"/>
    </source>
</evidence>
<gene>
    <name evidence="7" type="ORF">QE152_g10991</name>
</gene>
<dbReference type="GO" id="GO:0008271">
    <property type="term" value="F:secondary active sulfate transmembrane transporter activity"/>
    <property type="evidence" value="ECO:0007669"/>
    <property type="project" value="InterPro"/>
</dbReference>
<dbReference type="PANTHER" id="PTHR11814">
    <property type="entry name" value="SULFATE TRANSPORTER"/>
    <property type="match status" value="1"/>
</dbReference>
<dbReference type="AlphaFoldDB" id="A0AAW1LTM0"/>
<evidence type="ECO:0000259" key="6">
    <source>
        <dbReference type="Pfam" id="PF00916"/>
    </source>
</evidence>
<dbReference type="Proteomes" id="UP001458880">
    <property type="component" value="Unassembled WGS sequence"/>
</dbReference>
<dbReference type="GO" id="GO:0016020">
    <property type="term" value="C:membrane"/>
    <property type="evidence" value="ECO:0007669"/>
    <property type="project" value="UniProtKB-SubCell"/>
</dbReference>
<dbReference type="InterPro" id="IPR001902">
    <property type="entry name" value="SLC26A/SulP_fam"/>
</dbReference>
<comment type="caution">
    <text evidence="7">The sequence shown here is derived from an EMBL/GenBank/DDBJ whole genome shotgun (WGS) entry which is preliminary data.</text>
</comment>
<evidence type="ECO:0000256" key="3">
    <source>
        <dbReference type="ARBA" id="ARBA00022989"/>
    </source>
</evidence>
<feature type="transmembrane region" description="Helical" evidence="5">
    <location>
        <begin position="31"/>
        <end position="52"/>
    </location>
</feature>
<proteinExistence type="predicted"/>
<sequence length="550" mass="59447">MLRSPLHKLARALPIFCWLSTYNSEIALADLIAGITVGLTLISQSIVYAALADLPPQYGLYSSLIGGFVYAVFGTVPALSIAPTAILSLLTFTYTSGVSFGTIEATSLLCFYSGIIEVCCGLLNLGFVADFISTPVVVGVTSAAAVLITLTQLISIFGLPEPINSSGSGKPGTRTFVGLWKHIFWNISNINTWDTALGIFCCCFLFILSRLQSQSLYKEREKTSPTFKRLKTFFWFLSISRNLLLILTSVGLAYILSSDDGSMFSLPVSDIRPNFPSISLPQFNIIKNNTTLSFLDMTKELGIGIFVIPFMAIVANAAIAKSFMQYNVLDGSQEMLALGICNIIGSCVGAMPVSGSFSRSAINQSSGVRSPVSGIYTGLIIVSSFIFLMPVFSYIPKAAISSVTVCALSVMLSLKLPKKIWELNKVDIETYQLISTPVVVGVTSAAAVLITLTQLISIFGLPEPGTRTFVGLWKHIFWNISNINTWDTALGIVCCCFLFILSRLQSSDDGSMFSLPVIVYFAKHLQNPFRPGALQAACTTENTALSRGIT</sequence>